<feature type="compositionally biased region" description="Basic and acidic residues" evidence="1">
    <location>
        <begin position="404"/>
        <end position="418"/>
    </location>
</feature>
<dbReference type="EMBL" id="JAGFMF010011875">
    <property type="protein sequence ID" value="KAG8510358.1"/>
    <property type="molecule type" value="Genomic_DNA"/>
</dbReference>
<reference evidence="2" key="1">
    <citation type="journal article" date="2021" name="Evol. Appl.">
        <title>The genome of the Pyrenean desman and the effects of bottlenecks and inbreeding on the genomic landscape of an endangered species.</title>
        <authorList>
            <person name="Escoda L."/>
            <person name="Castresana J."/>
        </authorList>
    </citation>
    <scope>NUCLEOTIDE SEQUENCE</scope>
    <source>
        <strain evidence="2">IBE-C5619</strain>
    </source>
</reference>
<feature type="region of interest" description="Disordered" evidence="1">
    <location>
        <begin position="143"/>
        <end position="162"/>
    </location>
</feature>
<keyword evidence="3" id="KW-1185">Reference proteome</keyword>
<sequence length="480" mass="53262">EKGTQERPHVELYPRIPGPCACAQGWPECRGCEPHGSYEKLSVGVTAESTLGIGRLPPEYRIANPESESTLGVGAVCGVWLRSQPEKARKPDDSWRWFDADGYGALRRLQEGLRGGRPRTCNLVVQQQHRRWLKTRTLEEDATGAQELQSRSCGTRPQVEEEMPGTWLVVEPTAEEGDPREATCGACIHGSPTRVCVHRVGLSAGAACYIGDYEKPSVGVTAESILGTGRLPPEYRNANPEGESTLGVGAVCGLWLRPQPEKARKPEYSWHETADALTLMTMMVPTSHLLKLVSKGNRWHQALQKRGCPLEDIVCPPLFGGHCPLEDSDRMMKRMELIISQKIKMVRAYLLKVRSQEEFSSIDIKHISIIYWMKKNSDEDPESEPDDHEKRIPFASKLQILRHRMTEETSTRRGEKATRGSGETGNTQAGAIFPDQGSPEANSLRDYGYSPAILEHLQTLNSTPQSQPLVSTDAEFAGQS</sequence>
<keyword evidence="2" id="KW-0238">DNA-binding</keyword>
<dbReference type="AlphaFoldDB" id="A0A8J5ZYF6"/>
<feature type="compositionally biased region" description="Polar residues" evidence="1">
    <location>
        <begin position="146"/>
        <end position="155"/>
    </location>
</feature>
<feature type="compositionally biased region" description="Polar residues" evidence="1">
    <location>
        <begin position="461"/>
        <end position="470"/>
    </location>
</feature>
<dbReference type="Proteomes" id="UP000700334">
    <property type="component" value="Unassembled WGS sequence"/>
</dbReference>
<evidence type="ECO:0000313" key="2">
    <source>
        <dbReference type="EMBL" id="KAG8510358.1"/>
    </source>
</evidence>
<feature type="non-terminal residue" evidence="2">
    <location>
        <position position="480"/>
    </location>
</feature>
<proteinExistence type="predicted"/>
<organism evidence="2 3">
    <name type="scientific">Galemys pyrenaicus</name>
    <name type="common">Iberian desman</name>
    <name type="synonym">Pyrenean desman</name>
    <dbReference type="NCBI Taxonomy" id="202257"/>
    <lineage>
        <taxon>Eukaryota</taxon>
        <taxon>Metazoa</taxon>
        <taxon>Chordata</taxon>
        <taxon>Craniata</taxon>
        <taxon>Vertebrata</taxon>
        <taxon>Euteleostomi</taxon>
        <taxon>Mammalia</taxon>
        <taxon>Eutheria</taxon>
        <taxon>Laurasiatheria</taxon>
        <taxon>Eulipotyphla</taxon>
        <taxon>Talpidae</taxon>
        <taxon>Galemys</taxon>
    </lineage>
</organism>
<comment type="caution">
    <text evidence="2">The sequence shown here is derived from an EMBL/GenBank/DDBJ whole genome shotgun (WGS) entry which is preliminary data.</text>
</comment>
<feature type="region of interest" description="Disordered" evidence="1">
    <location>
        <begin position="461"/>
        <end position="480"/>
    </location>
</feature>
<name>A0A8J5ZYF6_GALPY</name>
<accession>A0A8J5ZYF6</accession>
<gene>
    <name evidence="2" type="ORF">J0S82_003984</name>
</gene>
<dbReference type="GO" id="GO:0003677">
    <property type="term" value="F:DNA binding"/>
    <property type="evidence" value="ECO:0007669"/>
    <property type="project" value="UniProtKB-KW"/>
</dbReference>
<feature type="region of interest" description="Disordered" evidence="1">
    <location>
        <begin position="377"/>
        <end position="447"/>
    </location>
</feature>
<protein>
    <submittedName>
        <fullName evidence="2">GC-rich sequence DNA-binding factor 2</fullName>
    </submittedName>
</protein>
<evidence type="ECO:0000313" key="3">
    <source>
        <dbReference type="Proteomes" id="UP000700334"/>
    </source>
</evidence>
<evidence type="ECO:0000256" key="1">
    <source>
        <dbReference type="SAM" id="MobiDB-lite"/>
    </source>
</evidence>